<evidence type="ECO:0000313" key="8">
    <source>
        <dbReference type="EMBL" id="OXB52774.1"/>
    </source>
</evidence>
<evidence type="ECO:0000259" key="7">
    <source>
        <dbReference type="Pfam" id="PF00047"/>
    </source>
</evidence>
<dbReference type="SUPFAM" id="SSF48726">
    <property type="entry name" value="Immunoglobulin"/>
    <property type="match status" value="2"/>
</dbReference>
<dbReference type="AlphaFoldDB" id="A0A226MBU2"/>
<feature type="domain" description="Immunoglobulin-like beta-sandwich" evidence="7">
    <location>
        <begin position="64"/>
        <end position="125"/>
    </location>
</feature>
<keyword evidence="4" id="KW-0393">Immunoglobulin domain</keyword>
<dbReference type="Pfam" id="PF00047">
    <property type="entry name" value="ig"/>
    <property type="match status" value="1"/>
</dbReference>
<feature type="region of interest" description="Disordered" evidence="5">
    <location>
        <begin position="218"/>
        <end position="242"/>
    </location>
</feature>
<dbReference type="Gene3D" id="2.60.40.10">
    <property type="entry name" value="Immunoglobulins"/>
    <property type="match status" value="2"/>
</dbReference>
<feature type="transmembrane region" description="Helical" evidence="6">
    <location>
        <begin position="188"/>
        <end position="207"/>
    </location>
</feature>
<dbReference type="FunFam" id="2.60.40.10:FF:000033">
    <property type="entry name" value="Killer cell immunoglobulin-like receptor"/>
    <property type="match status" value="1"/>
</dbReference>
<keyword evidence="6" id="KW-1133">Transmembrane helix</keyword>
<feature type="compositionally biased region" description="Polar residues" evidence="5">
    <location>
        <begin position="153"/>
        <end position="176"/>
    </location>
</feature>
<keyword evidence="1" id="KW-0677">Repeat</keyword>
<dbReference type="PANTHER" id="PTHR11738">
    <property type="entry name" value="MHC CLASS I NK CELL RECEPTOR"/>
    <property type="match status" value="1"/>
</dbReference>
<keyword evidence="6" id="KW-0812">Transmembrane</keyword>
<accession>A0A226MBU2</accession>
<organism evidence="8 9">
    <name type="scientific">Callipepla squamata</name>
    <name type="common">Scaled quail</name>
    <dbReference type="NCBI Taxonomy" id="9009"/>
    <lineage>
        <taxon>Eukaryota</taxon>
        <taxon>Metazoa</taxon>
        <taxon>Chordata</taxon>
        <taxon>Craniata</taxon>
        <taxon>Vertebrata</taxon>
        <taxon>Euteleostomi</taxon>
        <taxon>Archelosauria</taxon>
        <taxon>Archosauria</taxon>
        <taxon>Dinosauria</taxon>
        <taxon>Saurischia</taxon>
        <taxon>Theropoda</taxon>
        <taxon>Coelurosauria</taxon>
        <taxon>Aves</taxon>
        <taxon>Neognathae</taxon>
        <taxon>Galloanserae</taxon>
        <taxon>Galliformes</taxon>
        <taxon>Odontophoridae</taxon>
        <taxon>Callipepla</taxon>
    </lineage>
</organism>
<keyword evidence="2" id="KW-1015">Disulfide bond</keyword>
<dbReference type="GO" id="GO:0002764">
    <property type="term" value="P:immune response-regulating signaling pathway"/>
    <property type="evidence" value="ECO:0007669"/>
    <property type="project" value="TreeGrafter"/>
</dbReference>
<dbReference type="InterPro" id="IPR013151">
    <property type="entry name" value="Immunoglobulin_dom"/>
</dbReference>
<proteinExistence type="predicted"/>
<evidence type="ECO:0000256" key="2">
    <source>
        <dbReference type="ARBA" id="ARBA00023157"/>
    </source>
</evidence>
<evidence type="ECO:0000313" key="9">
    <source>
        <dbReference type="Proteomes" id="UP000198323"/>
    </source>
</evidence>
<dbReference type="InterPro" id="IPR013783">
    <property type="entry name" value="Ig-like_fold"/>
</dbReference>
<feature type="region of interest" description="Disordered" evidence="5">
    <location>
        <begin position="143"/>
        <end position="181"/>
    </location>
</feature>
<evidence type="ECO:0000256" key="6">
    <source>
        <dbReference type="SAM" id="Phobius"/>
    </source>
</evidence>
<protein>
    <recommendedName>
        <fullName evidence="7">Immunoglobulin-like beta-sandwich domain-containing protein</fullName>
    </recommendedName>
</protein>
<gene>
    <name evidence="8" type="ORF">ASZ78_000191</name>
</gene>
<keyword evidence="9" id="KW-1185">Reference proteome</keyword>
<comment type="caution">
    <text evidence="8">The sequence shown here is derived from an EMBL/GenBank/DDBJ whole genome shotgun (WGS) entry which is preliminary data.</text>
</comment>
<dbReference type="Proteomes" id="UP000198323">
    <property type="component" value="Unassembled WGS sequence"/>
</dbReference>
<dbReference type="InterPro" id="IPR050412">
    <property type="entry name" value="Ig-like_Receptors_ImmuneReg"/>
</dbReference>
<reference evidence="8 9" key="1">
    <citation type="submission" date="2016-07" db="EMBL/GenBank/DDBJ databases">
        <title>Disparate Historic Effective Population Sizes Predicted by Modern Levels of Genome Diversity for the Scaled Quail (Callipepla squamata) and the Northern Bobwhite (Colinus virginianus): Inferences from First and Second Generation Draft Genome Assemblies for Sympatric New World Quail.</title>
        <authorList>
            <person name="Oldeschulte D.L."/>
            <person name="Halley Y.A."/>
            <person name="Bhattarai E.K."/>
            <person name="Brashear W.A."/>
            <person name="Hill J."/>
            <person name="Metz R.P."/>
            <person name="Johnson C.D."/>
            <person name="Rollins D."/>
            <person name="Peterson M.J."/>
            <person name="Bickhart D.M."/>
            <person name="Decker J.E."/>
            <person name="Seabury C.M."/>
        </authorList>
    </citation>
    <scope>NUCLEOTIDE SEQUENCE [LARGE SCALE GENOMIC DNA]</scope>
    <source>
        <strain evidence="8 9">Texas</strain>
        <tissue evidence="8">Leg muscle</tissue>
    </source>
</reference>
<dbReference type="PANTHER" id="PTHR11738:SF186">
    <property type="entry name" value="OSTEOCLAST-ASSOCIATED IMMUNOGLOBULIN-LIKE RECEPTOR"/>
    <property type="match status" value="1"/>
</dbReference>
<keyword evidence="6" id="KW-0472">Membrane</keyword>
<dbReference type="InterPro" id="IPR036179">
    <property type="entry name" value="Ig-like_dom_sf"/>
</dbReference>
<evidence type="ECO:0000256" key="3">
    <source>
        <dbReference type="ARBA" id="ARBA00023180"/>
    </source>
</evidence>
<name>A0A226MBU2_CALSU</name>
<evidence type="ECO:0000256" key="4">
    <source>
        <dbReference type="ARBA" id="ARBA00023319"/>
    </source>
</evidence>
<evidence type="ECO:0000256" key="5">
    <source>
        <dbReference type="SAM" id="MobiDB-lite"/>
    </source>
</evidence>
<evidence type="ECO:0000256" key="1">
    <source>
        <dbReference type="ARBA" id="ARBA00022737"/>
    </source>
</evidence>
<dbReference type="OrthoDB" id="9116688at2759"/>
<keyword evidence="3" id="KW-0325">Glycoprotein</keyword>
<dbReference type="EMBL" id="MCFN01002005">
    <property type="protein sequence ID" value="OXB52774.1"/>
    <property type="molecule type" value="Genomic_DNA"/>
</dbReference>
<sequence length="242" mass="25784">MLDEERDVSEFPLVSTVRDDAGTYRCQYEAVGSQETSELSDPAELVLTDRSLPPPGIALSSEGRVGTGSNVTIRCWNKPHGAAFLLHKDGHSAPVQRQDPDVGGTAAFTLFGVTTADGGTYRCSYRLWGHPFLSSPLGDNVTLEVTPTPAPPSGSQSHSGAPTATDGWDTQTTPTPTEERSRAHLGTALLRGFVAALVFGLGVFFILTARSLWRRGDGSRAEEGVPHPPNPTRPHSVPSDPL</sequence>